<dbReference type="PANTHER" id="PTHR24198:SF165">
    <property type="entry name" value="ANKYRIN REPEAT-CONTAINING PROTEIN-RELATED"/>
    <property type="match status" value="1"/>
</dbReference>
<accession>A0A8H6J0C0</accession>
<feature type="repeat" description="ANK" evidence="3">
    <location>
        <begin position="834"/>
        <end position="858"/>
    </location>
</feature>
<keyword evidence="6" id="KW-1185">Reference proteome</keyword>
<dbReference type="InterPro" id="IPR036770">
    <property type="entry name" value="Ankyrin_rpt-contain_sf"/>
</dbReference>
<feature type="region of interest" description="Disordered" evidence="4">
    <location>
        <begin position="23"/>
        <end position="56"/>
    </location>
</feature>
<keyword evidence="1" id="KW-0677">Repeat</keyword>
<dbReference type="SUPFAM" id="SSF48403">
    <property type="entry name" value="Ankyrin repeat"/>
    <property type="match status" value="4"/>
</dbReference>
<comment type="caution">
    <text evidence="5">The sequence shown here is derived from an EMBL/GenBank/DDBJ whole genome shotgun (WGS) entry which is preliminary data.</text>
</comment>
<feature type="repeat" description="ANK" evidence="3">
    <location>
        <begin position="53"/>
        <end position="85"/>
    </location>
</feature>
<protein>
    <submittedName>
        <fullName evidence="5">Uncharacterized protein</fullName>
    </submittedName>
</protein>
<evidence type="ECO:0000256" key="1">
    <source>
        <dbReference type="ARBA" id="ARBA00022737"/>
    </source>
</evidence>
<dbReference type="PROSITE" id="PS50297">
    <property type="entry name" value="ANK_REP_REGION"/>
    <property type="match status" value="5"/>
</dbReference>
<dbReference type="Pfam" id="PF12796">
    <property type="entry name" value="Ank_2"/>
    <property type="match status" value="6"/>
</dbReference>
<dbReference type="Gene3D" id="1.25.40.20">
    <property type="entry name" value="Ankyrin repeat-containing domain"/>
    <property type="match status" value="6"/>
</dbReference>
<feature type="compositionally biased region" description="Basic residues" evidence="4">
    <location>
        <begin position="23"/>
        <end position="36"/>
    </location>
</feature>
<dbReference type="OrthoDB" id="426293at2759"/>
<evidence type="ECO:0000256" key="4">
    <source>
        <dbReference type="SAM" id="MobiDB-lite"/>
    </source>
</evidence>
<evidence type="ECO:0000256" key="3">
    <source>
        <dbReference type="PROSITE-ProRule" id="PRU00023"/>
    </source>
</evidence>
<dbReference type="EMBL" id="WIGM01001157">
    <property type="protein sequence ID" value="KAF6804055.1"/>
    <property type="molecule type" value="Genomic_DNA"/>
</dbReference>
<evidence type="ECO:0000256" key="2">
    <source>
        <dbReference type="ARBA" id="ARBA00023043"/>
    </source>
</evidence>
<dbReference type="Proteomes" id="UP000639643">
    <property type="component" value="Unassembled WGS sequence"/>
</dbReference>
<dbReference type="SMART" id="SM00248">
    <property type="entry name" value="ANK"/>
    <property type="match status" value="17"/>
</dbReference>
<dbReference type="PROSITE" id="PS50088">
    <property type="entry name" value="ANK_REPEAT"/>
    <property type="match status" value="5"/>
</dbReference>
<feature type="repeat" description="ANK" evidence="3">
    <location>
        <begin position="381"/>
        <end position="414"/>
    </location>
</feature>
<name>A0A8H6J0C0_9PEZI</name>
<dbReference type="AlphaFoldDB" id="A0A8H6J0C0"/>
<keyword evidence="2 3" id="KW-0040">ANK repeat</keyword>
<evidence type="ECO:0000313" key="6">
    <source>
        <dbReference type="Proteomes" id="UP000639643"/>
    </source>
</evidence>
<feature type="repeat" description="ANK" evidence="3">
    <location>
        <begin position="576"/>
        <end position="598"/>
    </location>
</feature>
<dbReference type="InterPro" id="IPR002110">
    <property type="entry name" value="Ankyrin_rpt"/>
</dbReference>
<organism evidence="5 6">
    <name type="scientific">Colletotrichum musicola</name>
    <dbReference type="NCBI Taxonomy" id="2175873"/>
    <lineage>
        <taxon>Eukaryota</taxon>
        <taxon>Fungi</taxon>
        <taxon>Dikarya</taxon>
        <taxon>Ascomycota</taxon>
        <taxon>Pezizomycotina</taxon>
        <taxon>Sordariomycetes</taxon>
        <taxon>Hypocreomycetidae</taxon>
        <taxon>Glomerellales</taxon>
        <taxon>Glomerellaceae</taxon>
        <taxon>Colletotrichum</taxon>
        <taxon>Colletotrichum orchidearum species complex</taxon>
    </lineage>
</organism>
<reference evidence="5" key="1">
    <citation type="journal article" date="2020" name="Phytopathology">
        <title>Genome Sequence Resources of Colletotrichum truncatum, C. plurivorum, C. musicola, and C. sojae: Four Species Pathogenic to Soybean (Glycine max).</title>
        <authorList>
            <person name="Rogerio F."/>
            <person name="Boufleur T.R."/>
            <person name="Ciampi-Guillardi M."/>
            <person name="Sukno S.A."/>
            <person name="Thon M.R."/>
            <person name="Massola Junior N.S."/>
            <person name="Baroncelli R."/>
        </authorList>
    </citation>
    <scope>NUCLEOTIDE SEQUENCE</scope>
    <source>
        <strain evidence="5">LFN0074</strain>
    </source>
</reference>
<gene>
    <name evidence="5" type="ORF">CMUS01_14942</name>
</gene>
<feature type="repeat" description="ANK" evidence="3">
    <location>
        <begin position="449"/>
        <end position="481"/>
    </location>
</feature>
<proteinExistence type="predicted"/>
<sequence>MEECAGDKKPTGAIVVKELRRISSTKRPRPPTKRGVLRYTSRFPGHEPSKRPKRTSPLHLAARYGLEEVVRVLLQDSSNGDINELDEYGNTPLMNAARHGLVQVTSLLLQCPNIEPNKRDRGRRTAFLIAAGSRIAEPPSSDEEVENRVLKEMLRHSAVRPDVKDHKGRTPLLHAAGNGLRGSVRTLLALSSARFDAAEPHHLSPLAWAAMHGHKDIVAEFLLKWQIESAKGSATQPKRFLNVAFLRTAEAGRTKILDILFQKAKTGIDANYKDNQGRTALYLTTKKGHIGAVELLINTWNADVSIAAKDGSPPILLPFKDGREELAKTFLGLGKVRLQIPHQLLWFALSEAVEEFKFEGDFVRGFQVLGFDGSLRARSDQGRTPLHRAASRGLVDLIRYFLRNQGVDTTLVDDDGQAPVHVAAANGFTTAVQLLAEYQPSHINLENKWGQTPLMVAVENERIDVVQFLLDKQVGVNIREQQRGNTAVTIAVRNGNAAVLRLLLQASHKLRAPLILAVAGGDLEIVQILAQSPGIQLCAQDKHGTALQLAVVRGRPDIVSFLAPLSKPAFCWQDRKGRTALFLAVQRGNVEIVKELLKVPPHWVEINRKSKDGVCLLSEAVRQRFWQAVAVLSRVQGLDFTTRDKDGRTALSAAVVQGTGQEFLEAVREGLGLGTVQDVLAFEALRRCLHSRDSPRKIALIHAIEKDEKAAGIFLATTDNFQAEHASLQCRNGRTALSYAAEKGNLAVSRKILSVQEGAVNLADNSKRTPLSYACALGHEGVVEVIVASRHAAVNFRDKNEMSPLSHAVRNGRDGVVRALLKSPRLRPDVKGQHRRTPLMEAARYGQVGIAQVLLDSGRVDVDSLDKNRHTALWHALDSGHQELVELIAANGGSNFHPGPRHHR</sequence>
<dbReference type="PANTHER" id="PTHR24198">
    <property type="entry name" value="ANKYRIN REPEAT AND PROTEIN KINASE DOMAIN-CONTAINING PROTEIN"/>
    <property type="match status" value="1"/>
</dbReference>
<evidence type="ECO:0000313" key="5">
    <source>
        <dbReference type="EMBL" id="KAF6804055.1"/>
    </source>
</evidence>